<proteinExistence type="predicted"/>
<protein>
    <submittedName>
        <fullName evidence="1">Uncharacterized protein</fullName>
    </submittedName>
</protein>
<evidence type="ECO:0000313" key="1">
    <source>
        <dbReference type="EMBL" id="KAK3780839.1"/>
    </source>
</evidence>
<name>A0AAE1DS39_9GAST</name>
<dbReference type="Proteomes" id="UP001283361">
    <property type="component" value="Unassembled WGS sequence"/>
</dbReference>
<dbReference type="InterPro" id="IPR052789">
    <property type="entry name" value="SSUH2_homolog"/>
</dbReference>
<organism evidence="1 2">
    <name type="scientific">Elysia crispata</name>
    <name type="common">lettuce slug</name>
    <dbReference type="NCBI Taxonomy" id="231223"/>
    <lineage>
        <taxon>Eukaryota</taxon>
        <taxon>Metazoa</taxon>
        <taxon>Spiralia</taxon>
        <taxon>Lophotrochozoa</taxon>
        <taxon>Mollusca</taxon>
        <taxon>Gastropoda</taxon>
        <taxon>Heterobranchia</taxon>
        <taxon>Euthyneura</taxon>
        <taxon>Panpulmonata</taxon>
        <taxon>Sacoglossa</taxon>
        <taxon>Placobranchoidea</taxon>
        <taxon>Plakobranchidae</taxon>
        <taxon>Elysia</taxon>
    </lineage>
</organism>
<gene>
    <name evidence="1" type="ORF">RRG08_059482</name>
</gene>
<dbReference type="EMBL" id="JAWDGP010002684">
    <property type="protein sequence ID" value="KAK3780839.1"/>
    <property type="molecule type" value="Genomic_DNA"/>
</dbReference>
<keyword evidence="2" id="KW-1185">Reference proteome</keyword>
<dbReference type="PANTHER" id="PTHR48465:SF1">
    <property type="entry name" value="PROTEIN SSUH2 HOMOLOG"/>
    <property type="match status" value="1"/>
</dbReference>
<dbReference type="PANTHER" id="PTHR48465">
    <property type="entry name" value="PROTEIN SSUH2 HOMOLOG"/>
    <property type="match status" value="1"/>
</dbReference>
<accession>A0AAE1DS39</accession>
<evidence type="ECO:0000313" key="2">
    <source>
        <dbReference type="Proteomes" id="UP001283361"/>
    </source>
</evidence>
<comment type="caution">
    <text evidence="1">The sequence shown here is derived from an EMBL/GenBank/DDBJ whole genome shotgun (WGS) entry which is preliminary data.</text>
</comment>
<dbReference type="AlphaFoldDB" id="A0AAE1DS39"/>
<sequence>MAAIHTGITAQHVMALGETNRVVVPDQLLNSSSSCHFYQEWRNRDMELLEPHLTHRQEPHLIHRQEPHLIHRVEPHLIHRQEPHLKHRQEPHLIHRQEPHLIHRMEPHLIHRQEPHPIHRVEPHLIHRQEPHLIHRVEPLLMPFKAMVDLWTKSCLPTHHLQKVLIRELQRQRVQTVPITQVLYSHKDKSANYFVFGLEHKVHAPDYPATCCCGCSIL</sequence>
<reference evidence="1" key="1">
    <citation type="journal article" date="2023" name="G3 (Bethesda)">
        <title>A reference genome for the long-term kleptoplast-retaining sea slug Elysia crispata morphotype clarki.</title>
        <authorList>
            <person name="Eastman K.E."/>
            <person name="Pendleton A.L."/>
            <person name="Shaikh M.A."/>
            <person name="Suttiyut T."/>
            <person name="Ogas R."/>
            <person name="Tomko P."/>
            <person name="Gavelis G."/>
            <person name="Widhalm J.R."/>
            <person name="Wisecaver J.H."/>
        </authorList>
    </citation>
    <scope>NUCLEOTIDE SEQUENCE</scope>
    <source>
        <strain evidence="1">ECLA1</strain>
    </source>
</reference>